<evidence type="ECO:0000256" key="2">
    <source>
        <dbReference type="ARBA" id="ARBA00022723"/>
    </source>
</evidence>
<protein>
    <submittedName>
        <fullName evidence="8">2OG-Fe(II) oxygenase</fullName>
    </submittedName>
</protein>
<reference evidence="8" key="1">
    <citation type="submission" date="2020-08" db="EMBL/GenBank/DDBJ databases">
        <title>Genome Sequencing and Pan-Genome Analysis of Migratory bird Vibrio Strains, Inner Mongolia.</title>
        <authorList>
            <person name="Zheng L."/>
        </authorList>
    </citation>
    <scope>NUCLEOTIDE SEQUENCE</scope>
    <source>
        <strain evidence="8">M13F</strain>
    </source>
</reference>
<feature type="domain" description="Fe2OG dioxygenase" evidence="7">
    <location>
        <begin position="89"/>
        <end position="190"/>
    </location>
</feature>
<dbReference type="EMBL" id="JACRUP010000002">
    <property type="protein sequence ID" value="MBC5850436.1"/>
    <property type="molecule type" value="Genomic_DNA"/>
</dbReference>
<evidence type="ECO:0000256" key="6">
    <source>
        <dbReference type="ARBA" id="ARBA00023004"/>
    </source>
</evidence>
<dbReference type="GO" id="GO:0071456">
    <property type="term" value="P:cellular response to hypoxia"/>
    <property type="evidence" value="ECO:0007669"/>
    <property type="project" value="TreeGrafter"/>
</dbReference>
<dbReference type="Gene3D" id="2.60.120.620">
    <property type="entry name" value="q2cbj1_9rhob like domain"/>
    <property type="match status" value="1"/>
</dbReference>
<dbReference type="Pfam" id="PF13640">
    <property type="entry name" value="2OG-FeII_Oxy_3"/>
    <property type="match status" value="1"/>
</dbReference>
<evidence type="ECO:0000256" key="3">
    <source>
        <dbReference type="ARBA" id="ARBA00022896"/>
    </source>
</evidence>
<dbReference type="RefSeq" id="WP_187025694.1">
    <property type="nucleotide sequence ID" value="NZ_JACRUP010000002.1"/>
</dbReference>
<dbReference type="Proteomes" id="UP000615796">
    <property type="component" value="Unassembled WGS sequence"/>
</dbReference>
<dbReference type="GO" id="GO:0031543">
    <property type="term" value="F:peptidyl-proline dioxygenase activity"/>
    <property type="evidence" value="ECO:0007669"/>
    <property type="project" value="TreeGrafter"/>
</dbReference>
<evidence type="ECO:0000313" key="9">
    <source>
        <dbReference type="Proteomes" id="UP000615796"/>
    </source>
</evidence>
<dbReference type="SMART" id="SM00702">
    <property type="entry name" value="P4Hc"/>
    <property type="match status" value="1"/>
</dbReference>
<keyword evidence="2" id="KW-0479">Metal-binding</keyword>
<comment type="cofactor">
    <cofactor evidence="1">
        <name>L-ascorbate</name>
        <dbReference type="ChEBI" id="CHEBI:38290"/>
    </cofactor>
</comment>
<dbReference type="InterPro" id="IPR006620">
    <property type="entry name" value="Pro_4_hyd_alph"/>
</dbReference>
<organism evidence="8 9">
    <name type="scientific">Vibrio metschnikovii</name>
    <dbReference type="NCBI Taxonomy" id="28172"/>
    <lineage>
        <taxon>Bacteria</taxon>
        <taxon>Pseudomonadati</taxon>
        <taxon>Pseudomonadota</taxon>
        <taxon>Gammaproteobacteria</taxon>
        <taxon>Vibrionales</taxon>
        <taxon>Vibrionaceae</taxon>
        <taxon>Vibrio</taxon>
    </lineage>
</organism>
<keyword evidence="9" id="KW-1185">Reference proteome</keyword>
<evidence type="ECO:0000313" key="8">
    <source>
        <dbReference type="EMBL" id="MBC5850436.1"/>
    </source>
</evidence>
<dbReference type="GO" id="GO:0031418">
    <property type="term" value="F:L-ascorbic acid binding"/>
    <property type="evidence" value="ECO:0007669"/>
    <property type="project" value="UniProtKB-KW"/>
</dbReference>
<evidence type="ECO:0000256" key="4">
    <source>
        <dbReference type="ARBA" id="ARBA00022964"/>
    </source>
</evidence>
<evidence type="ECO:0000259" key="7">
    <source>
        <dbReference type="PROSITE" id="PS51471"/>
    </source>
</evidence>
<dbReference type="InterPro" id="IPR051559">
    <property type="entry name" value="HIF_prolyl_hydroxylases"/>
</dbReference>
<dbReference type="PROSITE" id="PS51471">
    <property type="entry name" value="FE2OG_OXY"/>
    <property type="match status" value="1"/>
</dbReference>
<dbReference type="InterPro" id="IPR044862">
    <property type="entry name" value="Pro_4_hyd_alph_FE2OG_OXY"/>
</dbReference>
<accession>A0A9X0R8J4</accession>
<evidence type="ECO:0000256" key="5">
    <source>
        <dbReference type="ARBA" id="ARBA00023002"/>
    </source>
</evidence>
<keyword evidence="6" id="KW-0408">Iron</keyword>
<proteinExistence type="predicted"/>
<sequence length="202" mass="23712">MGLEKLLDAIAEQGWYVWDDFLTPDQVSRLRSCAPESWQQARIGRQDEAQRISQIRSDKIQWLRESMGQSIQDYLERMEQIRQQVNQDFFLGLFEYEAHFAKYEAGDFYKKHLDAFRGNENRKLTTVFYMNPNWRAADGGELKLYDLNDQLIETIAPISGRLVVFLSEKFPHEVLPTQAERISIAGWFRTNGVTENRLDIAR</sequence>
<dbReference type="InterPro" id="IPR005123">
    <property type="entry name" value="Oxoglu/Fe-dep_dioxygenase_dom"/>
</dbReference>
<dbReference type="GO" id="GO:0008198">
    <property type="term" value="F:ferrous iron binding"/>
    <property type="evidence" value="ECO:0007669"/>
    <property type="project" value="TreeGrafter"/>
</dbReference>
<keyword evidence="3" id="KW-0847">Vitamin C</keyword>
<dbReference type="AlphaFoldDB" id="A0A9X0R8J4"/>
<keyword evidence="4" id="KW-0223">Dioxygenase</keyword>
<evidence type="ECO:0000256" key="1">
    <source>
        <dbReference type="ARBA" id="ARBA00001961"/>
    </source>
</evidence>
<dbReference type="PANTHER" id="PTHR12907">
    <property type="entry name" value="EGL NINE HOMOLOG-RELATED"/>
    <property type="match status" value="1"/>
</dbReference>
<keyword evidence="5" id="KW-0560">Oxidoreductase</keyword>
<dbReference type="PANTHER" id="PTHR12907:SF26">
    <property type="entry name" value="HIF PROLYL HYDROXYLASE, ISOFORM C"/>
    <property type="match status" value="1"/>
</dbReference>
<name>A0A9X0R8J4_VIBME</name>
<comment type="caution">
    <text evidence="8">The sequence shown here is derived from an EMBL/GenBank/DDBJ whole genome shotgun (WGS) entry which is preliminary data.</text>
</comment>
<gene>
    <name evidence="8" type="ORF">H8Q88_05620</name>
</gene>